<dbReference type="EMBL" id="WNDA01000023">
    <property type="protein sequence ID" value="MTU70194.1"/>
    <property type="molecule type" value="Genomic_DNA"/>
</dbReference>
<reference evidence="1 2" key="1">
    <citation type="journal article" date="2019" name="Nat. Med.">
        <title>A library of human gut bacterial isolates paired with longitudinal multiomics data enables mechanistic microbiome research.</title>
        <authorList>
            <person name="Poyet M."/>
            <person name="Groussin M."/>
            <person name="Gibbons S.M."/>
            <person name="Avila-Pacheco J."/>
            <person name="Jiang X."/>
            <person name="Kearney S.M."/>
            <person name="Perrotta A.R."/>
            <person name="Berdy B."/>
            <person name="Zhao S."/>
            <person name="Lieberman T.D."/>
            <person name="Swanson P.K."/>
            <person name="Smith M."/>
            <person name="Roesemann S."/>
            <person name="Alexander J.E."/>
            <person name="Rich S.A."/>
            <person name="Livny J."/>
            <person name="Vlamakis H."/>
            <person name="Clish C."/>
            <person name="Bullock K."/>
            <person name="Deik A."/>
            <person name="Scott J."/>
            <person name="Pierce K.A."/>
            <person name="Xavier R.J."/>
            <person name="Alm E.J."/>
        </authorList>
    </citation>
    <scope>NUCLEOTIDE SEQUENCE [LARGE SCALE GENOMIC DNA]</scope>
    <source>
        <strain evidence="1 2">BIOML-A16</strain>
    </source>
</reference>
<name>A0AA43W477_9BACT</name>
<organism evidence="1 2">
    <name type="scientific">Parabacteroides merdae</name>
    <dbReference type="NCBI Taxonomy" id="46503"/>
    <lineage>
        <taxon>Bacteria</taxon>
        <taxon>Pseudomonadati</taxon>
        <taxon>Bacteroidota</taxon>
        <taxon>Bacteroidia</taxon>
        <taxon>Bacteroidales</taxon>
        <taxon>Tannerellaceae</taxon>
        <taxon>Parabacteroides</taxon>
    </lineage>
</organism>
<sequence>MAKITKKQVDAIDAACRNGFSFDRYNFGVLGEKCLSKTITLVEGCKAVKLRLSWRDEVVKHENQYGCTVPTYTGNVVPQLHCSVWDKAPGESCWHSYGLGKFRVFRDKAFPKRMMNRLCEVTELVTDELVCEMLPEREREEFRQKIGQTIK</sequence>
<protein>
    <submittedName>
        <fullName evidence="1">Uncharacterized protein</fullName>
    </submittedName>
</protein>
<evidence type="ECO:0000313" key="1">
    <source>
        <dbReference type="EMBL" id="MTU70194.1"/>
    </source>
</evidence>
<accession>A0AA43W477</accession>
<proteinExistence type="predicted"/>
<dbReference type="AlphaFoldDB" id="A0AA43W477"/>
<gene>
    <name evidence="1" type="ORF">GMD92_14250</name>
</gene>
<comment type="caution">
    <text evidence="1">The sequence shown here is derived from an EMBL/GenBank/DDBJ whole genome shotgun (WGS) entry which is preliminary data.</text>
</comment>
<dbReference type="Proteomes" id="UP000448908">
    <property type="component" value="Unassembled WGS sequence"/>
</dbReference>
<dbReference type="RefSeq" id="WP_155152504.1">
    <property type="nucleotide sequence ID" value="NZ_WNCS01000020.1"/>
</dbReference>
<evidence type="ECO:0000313" key="2">
    <source>
        <dbReference type="Proteomes" id="UP000448908"/>
    </source>
</evidence>